<dbReference type="KEGG" id="vag:N646_0506"/>
<dbReference type="AlphaFoldDB" id="A0A2I3C1P7"/>
<name>A0A2I3C1P7_VIBAX</name>
<evidence type="ECO:0000313" key="2">
    <source>
        <dbReference type="Proteomes" id="UP000016714"/>
    </source>
</evidence>
<organism evidence="1 2">
    <name type="scientific">Vibrio alginolyticus (strain ATCC 17749 / DSM 2171 / NBRC 15630 / NCIMB 1903 / NCTC 12160 / XII-53)</name>
    <dbReference type="NCBI Taxonomy" id="1219076"/>
    <lineage>
        <taxon>Bacteria</taxon>
        <taxon>Pseudomonadati</taxon>
        <taxon>Pseudomonadota</taxon>
        <taxon>Gammaproteobacteria</taxon>
        <taxon>Vibrionales</taxon>
        <taxon>Vibrionaceae</taxon>
        <taxon>Vibrio</taxon>
    </lineage>
</organism>
<protein>
    <submittedName>
        <fullName evidence="1">Uncharacterized protein</fullName>
    </submittedName>
</protein>
<sequence length="44" mass="4981">MWKELNTYLDQYFNNNVVGLLKNAQSARFFMATEAISVVILGVA</sequence>
<accession>A0A2I3C1P7</accession>
<proteinExistence type="predicted"/>
<dbReference type="Proteomes" id="UP000016714">
    <property type="component" value="Chromosome 1"/>
</dbReference>
<evidence type="ECO:0000313" key="1">
    <source>
        <dbReference type="EMBL" id="AGV16339.1"/>
    </source>
</evidence>
<gene>
    <name evidence="1" type="ORF">N646_0506</name>
</gene>
<reference evidence="1 2" key="1">
    <citation type="journal article" date="2015" name="Genome Announc.">
        <title>Complete genome sequence of Vibrio alginolyticus ATCC 17749.</title>
        <authorList>
            <person name="Liu X.F."/>
            <person name="Cao Y."/>
            <person name="Zhang H.L."/>
            <person name="Chen Y.J."/>
            <person name="Hu C.J."/>
        </authorList>
    </citation>
    <scope>NUCLEOTIDE SEQUENCE [LARGE SCALE GENOMIC DNA]</scope>
    <source>
        <strain evidence="2">ATCC 17749 / DSM 2171 / NBRC 15630 / NCIMB 1903 / NCTC 12160 / XII-53</strain>
    </source>
</reference>
<dbReference type="HOGENOM" id="CLU_3223549_0_0_6"/>
<dbReference type="EMBL" id="CP006718">
    <property type="protein sequence ID" value="AGV16339.1"/>
    <property type="molecule type" value="Genomic_DNA"/>
</dbReference>